<evidence type="ECO:0000256" key="1">
    <source>
        <dbReference type="SAM" id="Phobius"/>
    </source>
</evidence>
<name>A0ABY4WCM5_9BACL</name>
<reference evidence="2" key="1">
    <citation type="submission" date="2022-06" db="EMBL/GenBank/DDBJ databases">
        <title>Genome sequencing of Brevibacillus sp. BB3-R1.</title>
        <authorList>
            <person name="Heo J."/>
            <person name="Lee D."/>
            <person name="Won M."/>
            <person name="Han B.-H."/>
            <person name="Hong S.-B."/>
            <person name="Kwon S.-W."/>
        </authorList>
    </citation>
    <scope>NUCLEOTIDE SEQUENCE</scope>
    <source>
        <strain evidence="2">BB3-R1</strain>
    </source>
</reference>
<keyword evidence="1" id="KW-0472">Membrane</keyword>
<gene>
    <name evidence="2" type="ORF">NDK47_22850</name>
</gene>
<keyword evidence="1" id="KW-0812">Transmembrane</keyword>
<accession>A0ABY4WCM5</accession>
<evidence type="ECO:0000313" key="2">
    <source>
        <dbReference type="EMBL" id="USG64932.1"/>
    </source>
</evidence>
<protein>
    <submittedName>
        <fullName evidence="2">YndM family protein</fullName>
    </submittedName>
</protein>
<proteinExistence type="predicted"/>
<dbReference type="EMBL" id="CP098755">
    <property type="protein sequence ID" value="USG64932.1"/>
    <property type="molecule type" value="Genomic_DNA"/>
</dbReference>
<dbReference type="InterPro" id="IPR019649">
    <property type="entry name" value="DUF2512"/>
</dbReference>
<dbReference type="Proteomes" id="UP001056500">
    <property type="component" value="Chromosome"/>
</dbReference>
<organism evidence="2 3">
    <name type="scientific">Brevibacillus ruminantium</name>
    <dbReference type="NCBI Taxonomy" id="2950604"/>
    <lineage>
        <taxon>Bacteria</taxon>
        <taxon>Bacillati</taxon>
        <taxon>Bacillota</taxon>
        <taxon>Bacilli</taxon>
        <taxon>Bacillales</taxon>
        <taxon>Paenibacillaceae</taxon>
        <taxon>Brevibacillus</taxon>
    </lineage>
</organism>
<dbReference type="Pfam" id="PF10710">
    <property type="entry name" value="DUF2512"/>
    <property type="match status" value="1"/>
</dbReference>
<feature type="transmembrane region" description="Helical" evidence="1">
    <location>
        <begin position="30"/>
        <end position="50"/>
    </location>
</feature>
<dbReference type="RefSeq" id="WP_251872040.1">
    <property type="nucleotide sequence ID" value="NZ_CP098755.1"/>
</dbReference>
<feature type="transmembrane region" description="Helical" evidence="1">
    <location>
        <begin position="57"/>
        <end position="78"/>
    </location>
</feature>
<keyword evidence="1" id="KW-1133">Transmembrane helix</keyword>
<keyword evidence="3" id="KW-1185">Reference proteome</keyword>
<evidence type="ECO:0000313" key="3">
    <source>
        <dbReference type="Proteomes" id="UP001056500"/>
    </source>
</evidence>
<feature type="transmembrane region" description="Helical" evidence="1">
    <location>
        <begin position="84"/>
        <end position="102"/>
    </location>
</feature>
<sequence>MDGLLVKLIVTPLAVIVADALFPEVNYANLYQSIGVGLVIAVAGYLLELLLLRPGMLWLATAVDMIAGFLIVWLSGMLFSHASIAPIGAGFVAILLGVAEYLQHIWLLKSGRAEKI</sequence>